<proteinExistence type="predicted"/>
<protein>
    <submittedName>
        <fullName evidence="1">Uncharacterized protein</fullName>
    </submittedName>
</protein>
<dbReference type="EMBL" id="UINC01010249">
    <property type="protein sequence ID" value="SVA45673.1"/>
    <property type="molecule type" value="Genomic_DNA"/>
</dbReference>
<accession>A0A381W1A7</accession>
<organism evidence="1">
    <name type="scientific">marine metagenome</name>
    <dbReference type="NCBI Taxonomy" id="408172"/>
    <lineage>
        <taxon>unclassified sequences</taxon>
        <taxon>metagenomes</taxon>
        <taxon>ecological metagenomes</taxon>
    </lineage>
</organism>
<reference evidence="1" key="1">
    <citation type="submission" date="2018-05" db="EMBL/GenBank/DDBJ databases">
        <authorList>
            <person name="Lanie J.A."/>
            <person name="Ng W.-L."/>
            <person name="Kazmierczak K.M."/>
            <person name="Andrzejewski T.M."/>
            <person name="Davidsen T.M."/>
            <person name="Wayne K.J."/>
            <person name="Tettelin H."/>
            <person name="Glass J.I."/>
            <person name="Rusch D."/>
            <person name="Podicherti R."/>
            <person name="Tsui H.-C.T."/>
            <person name="Winkler M.E."/>
        </authorList>
    </citation>
    <scope>NUCLEOTIDE SEQUENCE</scope>
</reference>
<sequence>MKLFVYYNLHKHKWSNRDCKTRRVIDHSHIQVLRDVAFKVSEAGRRRVLKERRKNVHAGCEGMMLPLGGRMRRALLDIARELEPVTYDPYKYDSFVRRADETPVWLAEAVVMINKQVFALNPY</sequence>
<evidence type="ECO:0000313" key="1">
    <source>
        <dbReference type="EMBL" id="SVA45673.1"/>
    </source>
</evidence>
<name>A0A381W1A7_9ZZZZ</name>
<gene>
    <name evidence="1" type="ORF">METZ01_LOCUS98527</name>
</gene>
<dbReference type="InterPro" id="IPR058002">
    <property type="entry name" value="Gp82"/>
</dbReference>
<dbReference type="AlphaFoldDB" id="A0A381W1A7"/>
<dbReference type="Pfam" id="PF25735">
    <property type="entry name" value="Phage_L5_gp82"/>
    <property type="match status" value="1"/>
</dbReference>